<dbReference type="Proteomes" id="UP000077266">
    <property type="component" value="Unassembled WGS sequence"/>
</dbReference>
<feature type="signal peptide" evidence="1">
    <location>
        <begin position="1"/>
        <end position="25"/>
    </location>
</feature>
<protein>
    <recommendedName>
        <fullName evidence="4">3-carboxymuconate cyclase</fullName>
    </recommendedName>
</protein>
<accession>A0A165PB27</accession>
<reference evidence="2 3" key="1">
    <citation type="journal article" date="2016" name="Mol. Biol. Evol.">
        <title>Comparative Genomics of Early-Diverging Mushroom-Forming Fungi Provides Insights into the Origins of Lignocellulose Decay Capabilities.</title>
        <authorList>
            <person name="Nagy L.G."/>
            <person name="Riley R."/>
            <person name="Tritt A."/>
            <person name="Adam C."/>
            <person name="Daum C."/>
            <person name="Floudas D."/>
            <person name="Sun H."/>
            <person name="Yadav J.S."/>
            <person name="Pangilinan J."/>
            <person name="Larsson K.H."/>
            <person name="Matsuura K."/>
            <person name="Barry K."/>
            <person name="Labutti K."/>
            <person name="Kuo R."/>
            <person name="Ohm R.A."/>
            <person name="Bhattacharya S.S."/>
            <person name="Shirouzu T."/>
            <person name="Yoshinaga Y."/>
            <person name="Martin F.M."/>
            <person name="Grigoriev I.V."/>
            <person name="Hibbett D.S."/>
        </authorList>
    </citation>
    <scope>NUCLEOTIDE SEQUENCE [LARGE SCALE GENOMIC DNA]</scope>
    <source>
        <strain evidence="2 3">HHB12029</strain>
    </source>
</reference>
<organism evidence="2 3">
    <name type="scientific">Exidia glandulosa HHB12029</name>
    <dbReference type="NCBI Taxonomy" id="1314781"/>
    <lineage>
        <taxon>Eukaryota</taxon>
        <taxon>Fungi</taxon>
        <taxon>Dikarya</taxon>
        <taxon>Basidiomycota</taxon>
        <taxon>Agaricomycotina</taxon>
        <taxon>Agaricomycetes</taxon>
        <taxon>Auriculariales</taxon>
        <taxon>Exidiaceae</taxon>
        <taxon>Exidia</taxon>
    </lineage>
</organism>
<dbReference type="InterPro" id="IPR015943">
    <property type="entry name" value="WD40/YVTN_repeat-like_dom_sf"/>
</dbReference>
<dbReference type="SUPFAM" id="SSF101898">
    <property type="entry name" value="NHL repeat"/>
    <property type="match status" value="1"/>
</dbReference>
<gene>
    <name evidence="2" type="ORF">EXIGLDRAFT_666077</name>
</gene>
<dbReference type="GO" id="GO:0017057">
    <property type="term" value="F:6-phosphogluconolactonase activity"/>
    <property type="evidence" value="ECO:0007669"/>
    <property type="project" value="TreeGrafter"/>
</dbReference>
<name>A0A165PB27_EXIGL</name>
<proteinExistence type="predicted"/>
<evidence type="ECO:0008006" key="4">
    <source>
        <dbReference type="Google" id="ProtNLM"/>
    </source>
</evidence>
<dbReference type="PANTHER" id="PTHR30344">
    <property type="entry name" value="6-PHOSPHOGLUCONOLACTONASE-RELATED"/>
    <property type="match status" value="1"/>
</dbReference>
<keyword evidence="3" id="KW-1185">Reference proteome</keyword>
<dbReference type="InterPro" id="IPR050282">
    <property type="entry name" value="Cycloisomerase_2"/>
</dbReference>
<dbReference type="PANTHER" id="PTHR30344:SF1">
    <property type="entry name" value="6-PHOSPHOGLUCONOLACTONASE"/>
    <property type="match status" value="1"/>
</dbReference>
<dbReference type="OrthoDB" id="10006285at2759"/>
<sequence>MKLFAIKFTMASAAAVAPLASAAGAAYFLTNSDKANHIVASVIGDDGKLSAGTATFAGGVGSGHTDAGFDALFAQGPLLAKGSNVFAVNPGSNTIAMFTMDAADPTKLTMVGQPVSSQGEFPQSIAIHPTSGNICVLNGGKVNNVACFTPDPEQGLVAIAGTLREIGITQSTPPMGPPNTVTQVMFTLDGKRLVASVKGIPPAQPGFLAVWDVAADGSLSTGYSAITAPPGGALPFSLSTLPHNPSVIVATDPAIGFEVVDLNGSLRMANNGTTAIPSAAVKHVMASGVSSSMAVPGQGAICWSAFSPLTGNFYLIDPGTNTVTEVTVNSATYKPTMIKQYDSGANGNILDAEVATVNGKDYLYIIAPNRTSIDVFSLRAYGLAQKIQSFDFTQSITGDADLVPTRVVGMTAIWA</sequence>
<evidence type="ECO:0000313" key="2">
    <source>
        <dbReference type="EMBL" id="KZW01918.1"/>
    </source>
</evidence>
<dbReference type="InParanoid" id="A0A165PB27"/>
<dbReference type="EMBL" id="KV425891">
    <property type="protein sequence ID" value="KZW01918.1"/>
    <property type="molecule type" value="Genomic_DNA"/>
</dbReference>
<dbReference type="Gene3D" id="2.130.10.10">
    <property type="entry name" value="YVTN repeat-like/Quinoprotein amine dehydrogenase"/>
    <property type="match status" value="1"/>
</dbReference>
<feature type="chain" id="PRO_5007863889" description="3-carboxymuconate cyclase" evidence="1">
    <location>
        <begin position="26"/>
        <end position="415"/>
    </location>
</feature>
<dbReference type="STRING" id="1314781.A0A165PB27"/>
<keyword evidence="1" id="KW-0732">Signal</keyword>
<dbReference type="AlphaFoldDB" id="A0A165PB27"/>
<evidence type="ECO:0000256" key="1">
    <source>
        <dbReference type="SAM" id="SignalP"/>
    </source>
</evidence>
<evidence type="ECO:0000313" key="3">
    <source>
        <dbReference type="Proteomes" id="UP000077266"/>
    </source>
</evidence>